<feature type="transmembrane region" description="Helical" evidence="1">
    <location>
        <begin position="12"/>
        <end position="41"/>
    </location>
</feature>
<comment type="caution">
    <text evidence="2">The sequence shown here is derived from an EMBL/GenBank/DDBJ whole genome shotgun (WGS) entry which is preliminary data.</text>
</comment>
<proteinExistence type="predicted"/>
<keyword evidence="1" id="KW-0472">Membrane</keyword>
<dbReference type="EMBL" id="JBJIAA010000030">
    <property type="protein sequence ID" value="MFL0253262.1"/>
    <property type="molecule type" value="Genomic_DNA"/>
</dbReference>
<protein>
    <submittedName>
        <fullName evidence="2">Lmo0937 family membrane protein</fullName>
    </submittedName>
</protein>
<name>A0ABW8TLP2_9CLOT</name>
<dbReference type="Proteomes" id="UP001623592">
    <property type="component" value="Unassembled WGS sequence"/>
</dbReference>
<dbReference type="Pfam" id="PF18919">
    <property type="entry name" value="DUF5670"/>
    <property type="match status" value="1"/>
</dbReference>
<evidence type="ECO:0000313" key="2">
    <source>
        <dbReference type="EMBL" id="MFL0253262.1"/>
    </source>
</evidence>
<dbReference type="RefSeq" id="WP_406789932.1">
    <property type="nucleotide sequence ID" value="NZ_JBJIAA010000030.1"/>
</dbReference>
<keyword evidence="1" id="KW-0812">Transmembrane</keyword>
<sequence length="49" mass="5610">MKLLRTIGGIIVFFWVLGLVFRIGGFLIHWLLVAAVAVFIYDFLTGKKR</sequence>
<organism evidence="2 3">
    <name type="scientific">Clostridium neuense</name>
    <dbReference type="NCBI Taxonomy" id="1728934"/>
    <lineage>
        <taxon>Bacteria</taxon>
        <taxon>Bacillati</taxon>
        <taxon>Bacillota</taxon>
        <taxon>Clostridia</taxon>
        <taxon>Eubacteriales</taxon>
        <taxon>Clostridiaceae</taxon>
        <taxon>Clostridium</taxon>
    </lineage>
</organism>
<reference evidence="2 3" key="1">
    <citation type="submission" date="2024-11" db="EMBL/GenBank/DDBJ databases">
        <authorList>
            <person name="Heng Y.C."/>
            <person name="Lim A.C.H."/>
            <person name="Lee J.K.Y."/>
            <person name="Kittelmann S."/>
        </authorList>
    </citation>
    <scope>NUCLEOTIDE SEQUENCE [LARGE SCALE GENOMIC DNA]</scope>
    <source>
        <strain evidence="2 3">WILCCON 0114</strain>
    </source>
</reference>
<dbReference type="InterPro" id="IPR043727">
    <property type="entry name" value="Lmo0937-like"/>
</dbReference>
<dbReference type="NCBIfam" id="NF033488">
    <property type="entry name" value="lmo0937_fam_TM"/>
    <property type="match status" value="1"/>
</dbReference>
<evidence type="ECO:0000256" key="1">
    <source>
        <dbReference type="SAM" id="Phobius"/>
    </source>
</evidence>
<accession>A0ABW8TLP2</accession>
<evidence type="ECO:0000313" key="3">
    <source>
        <dbReference type="Proteomes" id="UP001623592"/>
    </source>
</evidence>
<keyword evidence="3" id="KW-1185">Reference proteome</keyword>
<keyword evidence="1" id="KW-1133">Transmembrane helix</keyword>
<gene>
    <name evidence="2" type="ORF">ACJDT4_22910</name>
</gene>